<dbReference type="Gene3D" id="3.30.70.360">
    <property type="match status" value="1"/>
</dbReference>
<name>A0ABS3LSF1_9PROT</name>
<evidence type="ECO:0000259" key="11">
    <source>
        <dbReference type="Pfam" id="PF07687"/>
    </source>
</evidence>
<dbReference type="PRINTS" id="PR00934">
    <property type="entry name" value="XHISDIPTASE"/>
</dbReference>
<feature type="region of interest" description="Disordered" evidence="10">
    <location>
        <begin position="1"/>
        <end position="39"/>
    </location>
</feature>
<dbReference type="InterPro" id="IPR002933">
    <property type="entry name" value="Peptidase_M20"/>
</dbReference>
<dbReference type="Gene3D" id="3.40.630.10">
    <property type="entry name" value="Zn peptidases"/>
    <property type="match status" value="1"/>
</dbReference>
<dbReference type="PROSITE" id="PS00758">
    <property type="entry name" value="ARGE_DAPE_CPG2_1"/>
    <property type="match status" value="1"/>
</dbReference>
<dbReference type="EMBL" id="JAFVMF010000003">
    <property type="protein sequence ID" value="MBO1358833.1"/>
    <property type="molecule type" value="Genomic_DNA"/>
</dbReference>
<evidence type="ECO:0000256" key="1">
    <source>
        <dbReference type="ARBA" id="ARBA00001947"/>
    </source>
</evidence>
<comment type="caution">
    <text evidence="12">The sequence shown here is derived from an EMBL/GenBank/DDBJ whole genome shotgun (WGS) entry which is preliminary data.</text>
</comment>
<feature type="compositionally biased region" description="Polar residues" evidence="10">
    <location>
        <begin position="14"/>
        <end position="25"/>
    </location>
</feature>
<evidence type="ECO:0000256" key="9">
    <source>
        <dbReference type="ARBA" id="ARBA00023285"/>
    </source>
</evidence>
<dbReference type="NCBIfam" id="TIGR01892">
    <property type="entry name" value="AcOrn-deacetyl"/>
    <property type="match status" value="1"/>
</dbReference>
<dbReference type="Pfam" id="PF07687">
    <property type="entry name" value="M20_dimer"/>
    <property type="match status" value="1"/>
</dbReference>
<dbReference type="InterPro" id="IPR010169">
    <property type="entry name" value="AcOrn-deacetyl"/>
</dbReference>
<keyword evidence="13" id="KW-1185">Reference proteome</keyword>
<proteinExistence type="inferred from homology"/>
<keyword evidence="9" id="KW-0170">Cobalt</keyword>
<dbReference type="SUPFAM" id="SSF53187">
    <property type="entry name" value="Zn-dependent exopeptidases"/>
    <property type="match status" value="1"/>
</dbReference>
<accession>A0ABS3LSF1</accession>
<evidence type="ECO:0000256" key="7">
    <source>
        <dbReference type="ARBA" id="ARBA00022801"/>
    </source>
</evidence>
<keyword evidence="5" id="KW-0028">Amino-acid biosynthesis</keyword>
<evidence type="ECO:0000256" key="4">
    <source>
        <dbReference type="ARBA" id="ARBA00022571"/>
    </source>
</evidence>
<comment type="cofactor">
    <cofactor evidence="1">
        <name>Zn(2+)</name>
        <dbReference type="ChEBI" id="CHEBI:29105"/>
    </cofactor>
</comment>
<dbReference type="InterPro" id="IPR011650">
    <property type="entry name" value="Peptidase_M20_dimer"/>
</dbReference>
<dbReference type="RefSeq" id="WP_207879363.1">
    <property type="nucleotide sequence ID" value="NZ_JAFVMF010000003.1"/>
</dbReference>
<dbReference type="PANTHER" id="PTHR43808">
    <property type="entry name" value="ACETYLORNITHINE DEACETYLASE"/>
    <property type="match status" value="1"/>
</dbReference>
<feature type="domain" description="Peptidase M20 dimerisation" evidence="11">
    <location>
        <begin position="209"/>
        <end position="320"/>
    </location>
</feature>
<feature type="compositionally biased region" description="Basic and acidic residues" evidence="10">
    <location>
        <begin position="1"/>
        <end position="11"/>
    </location>
</feature>
<dbReference type="NCBIfam" id="NF005710">
    <property type="entry name" value="PRK07522.1"/>
    <property type="match status" value="1"/>
</dbReference>
<keyword evidence="4" id="KW-0055">Arginine biosynthesis</keyword>
<dbReference type="InterPro" id="IPR001160">
    <property type="entry name" value="Peptidase_M20C"/>
</dbReference>
<dbReference type="Pfam" id="PF01546">
    <property type="entry name" value="Peptidase_M20"/>
    <property type="match status" value="1"/>
</dbReference>
<evidence type="ECO:0000256" key="5">
    <source>
        <dbReference type="ARBA" id="ARBA00022605"/>
    </source>
</evidence>
<dbReference type="CDD" id="cd03894">
    <property type="entry name" value="M20_ArgE"/>
    <property type="match status" value="1"/>
</dbReference>
<evidence type="ECO:0000313" key="12">
    <source>
        <dbReference type="EMBL" id="MBO1358833.1"/>
    </source>
</evidence>
<dbReference type="EC" id="3.5.1.16" evidence="12"/>
<feature type="compositionally biased region" description="Low complexity" evidence="10">
    <location>
        <begin position="27"/>
        <end position="39"/>
    </location>
</feature>
<evidence type="ECO:0000256" key="3">
    <source>
        <dbReference type="ARBA" id="ARBA00022490"/>
    </source>
</evidence>
<keyword evidence="7 12" id="KW-0378">Hydrolase</keyword>
<organism evidence="12 13">
    <name type="scientific">Acetobacter sacchari</name>
    <dbReference type="NCBI Taxonomy" id="2661687"/>
    <lineage>
        <taxon>Bacteria</taxon>
        <taxon>Pseudomonadati</taxon>
        <taxon>Pseudomonadota</taxon>
        <taxon>Alphaproteobacteria</taxon>
        <taxon>Acetobacterales</taxon>
        <taxon>Acetobacteraceae</taxon>
        <taxon>Acetobacter</taxon>
    </lineage>
</organism>
<protein>
    <submittedName>
        <fullName evidence="12">Acetylornithine deacetylase</fullName>
        <ecNumber evidence="12">3.5.1.16</ecNumber>
    </submittedName>
</protein>
<dbReference type="Proteomes" id="UP000664771">
    <property type="component" value="Unassembled WGS sequence"/>
</dbReference>
<evidence type="ECO:0000256" key="2">
    <source>
        <dbReference type="ARBA" id="ARBA00005691"/>
    </source>
</evidence>
<dbReference type="GO" id="GO:0008777">
    <property type="term" value="F:acetylornithine deacetylase activity"/>
    <property type="evidence" value="ECO:0007669"/>
    <property type="project" value="UniProtKB-EC"/>
</dbReference>
<dbReference type="InterPro" id="IPR050072">
    <property type="entry name" value="Peptidase_M20A"/>
</dbReference>
<evidence type="ECO:0000256" key="10">
    <source>
        <dbReference type="SAM" id="MobiDB-lite"/>
    </source>
</evidence>
<evidence type="ECO:0000313" key="13">
    <source>
        <dbReference type="Proteomes" id="UP000664771"/>
    </source>
</evidence>
<reference evidence="12 13" key="1">
    <citation type="submission" date="2021-03" db="EMBL/GenBank/DDBJ databases">
        <title>The complete genome sequence of Acetobacter sacchari TBRC 11175.</title>
        <authorList>
            <person name="Charoenyingcharoen P."/>
            <person name="Yukphan P."/>
        </authorList>
    </citation>
    <scope>NUCLEOTIDE SEQUENCE [LARGE SCALE GENOMIC DNA]</scope>
    <source>
        <strain evidence="12 13">TBRC 11175</strain>
    </source>
</reference>
<comment type="similarity">
    <text evidence="2">Belongs to the peptidase M20A family. ArgE subfamily.</text>
</comment>
<dbReference type="PANTHER" id="PTHR43808:SF31">
    <property type="entry name" value="N-ACETYL-L-CITRULLINE DEACETYLASE"/>
    <property type="match status" value="1"/>
</dbReference>
<evidence type="ECO:0000256" key="8">
    <source>
        <dbReference type="ARBA" id="ARBA00022833"/>
    </source>
</evidence>
<dbReference type="InterPro" id="IPR001261">
    <property type="entry name" value="ArgE/DapE_CS"/>
</dbReference>
<dbReference type="SUPFAM" id="SSF55031">
    <property type="entry name" value="Bacterial exopeptidase dimerisation domain"/>
    <property type="match status" value="1"/>
</dbReference>
<keyword evidence="3" id="KW-0963">Cytoplasm</keyword>
<dbReference type="InterPro" id="IPR036264">
    <property type="entry name" value="Bact_exopeptidase_dim_dom"/>
</dbReference>
<keyword evidence="6" id="KW-0479">Metal-binding</keyword>
<gene>
    <name evidence="12" type="primary">argE</name>
    <name evidence="12" type="ORF">J2D73_03335</name>
</gene>
<evidence type="ECO:0000256" key="6">
    <source>
        <dbReference type="ARBA" id="ARBA00022723"/>
    </source>
</evidence>
<keyword evidence="8" id="KW-0862">Zinc</keyword>
<dbReference type="PROSITE" id="PS00759">
    <property type="entry name" value="ARGE_DAPE_CPG2_2"/>
    <property type="match status" value="1"/>
</dbReference>
<sequence length="428" mass="45451">MTDIAHPDSPSHGDATSLSVQSGVAQSHGHTAAAAPAPGSTDSVAMLAHIVSYDTTSDRSDLPLIDWISGWMDAHGVSWSLSHDPSGEKANLHAIIGPREAGGLAFAGHVDTVPVTGQEWTGDPFVLREQGGKLIGRGAADMKGYVACMLAAVPDLVRIKLERPVHLLFTFDEEISCDGARVAMQDALENNLLPSVCVVGEPTLMTPVIAHKGRLAARLVARGKPGHSSRPAEGVNALHALGEAMAWVAAEARRLALEGRKVEGFEPPNSTIQIGFAQGGTAINIIPERAEALLEWRNVPGDDSHAMMARMEQELEATTGRWMREADPECGLTFEVLNELPPLALAADNPLTTAVKLATGANAEEFVSYGTEGGIYQQAGMTSIVCGPGSIEQAHRPDEWIARTQLERCDAFIRDMAQRVCTRSTGAA</sequence>